<dbReference type="InterPro" id="IPR002397">
    <property type="entry name" value="Cyt_P450_B"/>
</dbReference>
<keyword evidence="3" id="KW-0349">Heme</keyword>
<organism evidence="8 9">
    <name type="scientific">Nocardia donostiensis</name>
    <dbReference type="NCBI Taxonomy" id="1538463"/>
    <lineage>
        <taxon>Bacteria</taxon>
        <taxon>Bacillati</taxon>
        <taxon>Actinomycetota</taxon>
        <taxon>Actinomycetes</taxon>
        <taxon>Mycobacteriales</taxon>
        <taxon>Nocardiaceae</taxon>
        <taxon>Nocardia</taxon>
    </lineage>
</organism>
<dbReference type="PANTHER" id="PTHR46696:SF4">
    <property type="entry name" value="BIOTIN BIOSYNTHESIS CYTOCHROME P450"/>
    <property type="match status" value="1"/>
</dbReference>
<keyword evidence="5" id="KW-0560">Oxidoreductase</keyword>
<dbReference type="GO" id="GO:0005506">
    <property type="term" value="F:iron ion binding"/>
    <property type="evidence" value="ECO:0007669"/>
    <property type="project" value="InterPro"/>
</dbReference>
<comment type="cofactor">
    <cofactor evidence="1">
        <name>heme</name>
        <dbReference type="ChEBI" id="CHEBI:30413"/>
    </cofactor>
</comment>
<dbReference type="Proteomes" id="UP000188836">
    <property type="component" value="Unassembled WGS sequence"/>
</dbReference>
<proteinExistence type="inferred from homology"/>
<dbReference type="EMBL" id="MUMY01000004">
    <property type="protein sequence ID" value="ONM49562.1"/>
    <property type="molecule type" value="Genomic_DNA"/>
</dbReference>
<dbReference type="GO" id="GO:0020037">
    <property type="term" value="F:heme binding"/>
    <property type="evidence" value="ECO:0007669"/>
    <property type="project" value="InterPro"/>
</dbReference>
<evidence type="ECO:0000313" key="8">
    <source>
        <dbReference type="EMBL" id="ONM49562.1"/>
    </source>
</evidence>
<evidence type="ECO:0000256" key="4">
    <source>
        <dbReference type="ARBA" id="ARBA00022723"/>
    </source>
</evidence>
<dbReference type="SUPFAM" id="SSF48264">
    <property type="entry name" value="Cytochrome P450"/>
    <property type="match status" value="1"/>
</dbReference>
<evidence type="ECO:0000256" key="5">
    <source>
        <dbReference type="ARBA" id="ARBA00023002"/>
    </source>
</evidence>
<dbReference type="GO" id="GO:0006707">
    <property type="term" value="P:cholesterol catabolic process"/>
    <property type="evidence" value="ECO:0007669"/>
    <property type="project" value="TreeGrafter"/>
</dbReference>
<dbReference type="InterPro" id="IPR036396">
    <property type="entry name" value="Cyt_P450_sf"/>
</dbReference>
<keyword evidence="6" id="KW-0408">Iron</keyword>
<sequence>MVETRNARPNLPDGFDVTDPDIYAVRVPVEEFAELRRSAPIWWNPKSPDVGGFTDDGFWVVSKLADIREVSRRSEVFSTFENTAIPRFNDDIERQQIELQRFVLLNMDAPEHTRMRKIISRGFTPRAINSLRAELSARAEAIVTAAAESGFGDFVTQVACELPLQAIAELIGIPQEDRMKVFTWSNEMTGYDDPDIDIDPVAASTEILGYAYQMAEARKACPADDIVTTLIEADVDGDKLSPEEFGFFVILLAVAGNETTRNAITHGMMAFLDNPDQWELYKKERPATAVDEIIRWATPVTSFQRTALEDTELGGVQIKKGQRLVLLYRSGNFDEDAFENPEKFDIMRKDNPHVAFGGTGAHYCIGANLARLEIDLIFNAIADHLPDITKVGEAKRLRSGWLNGIKEFPVDYKGGCPVTGHAAS</sequence>
<gene>
    <name evidence="8" type="ORF">B0T46_06865</name>
</gene>
<reference evidence="8 9" key="1">
    <citation type="journal article" date="2016" name="Antonie Van Leeuwenhoek">
        <title>Nocardia donostiensis sp. nov., isolated from human respiratory specimens.</title>
        <authorList>
            <person name="Ercibengoa M."/>
            <person name="Bell M."/>
            <person name="Marimon J.M."/>
            <person name="Humrighouse B."/>
            <person name="Klenk H.P."/>
            <person name="Potter G."/>
            <person name="Perez-Trallero E."/>
        </authorList>
    </citation>
    <scope>NUCLEOTIDE SEQUENCE [LARGE SCALE GENOMIC DNA]</scope>
    <source>
        <strain evidence="8 9">X1655</strain>
    </source>
</reference>
<dbReference type="STRING" id="1538463.B0T36_22455"/>
<dbReference type="PANTHER" id="PTHR46696">
    <property type="entry name" value="P450, PUTATIVE (EUROFUNG)-RELATED"/>
    <property type="match status" value="1"/>
</dbReference>
<name>A0A1V2TJ98_9NOCA</name>
<dbReference type="AlphaFoldDB" id="A0A1V2TJ98"/>
<dbReference type="CDD" id="cd11033">
    <property type="entry name" value="CYP142-like"/>
    <property type="match status" value="1"/>
</dbReference>
<evidence type="ECO:0000256" key="1">
    <source>
        <dbReference type="ARBA" id="ARBA00001971"/>
    </source>
</evidence>
<dbReference type="InterPro" id="IPR001128">
    <property type="entry name" value="Cyt_P450"/>
</dbReference>
<dbReference type="FunFam" id="1.10.630.10:FF:000018">
    <property type="entry name" value="Cytochrome P450 monooxygenase"/>
    <property type="match status" value="1"/>
</dbReference>
<keyword evidence="7 8" id="KW-0503">Monooxygenase</keyword>
<keyword evidence="4" id="KW-0479">Metal-binding</keyword>
<comment type="caution">
    <text evidence="8">The sequence shown here is derived from an EMBL/GenBank/DDBJ whole genome shotgun (WGS) entry which is preliminary data.</text>
</comment>
<dbReference type="Pfam" id="PF00067">
    <property type="entry name" value="p450"/>
    <property type="match status" value="1"/>
</dbReference>
<evidence type="ECO:0000256" key="6">
    <source>
        <dbReference type="ARBA" id="ARBA00023004"/>
    </source>
</evidence>
<dbReference type="Gene3D" id="1.10.630.10">
    <property type="entry name" value="Cytochrome P450"/>
    <property type="match status" value="1"/>
</dbReference>
<dbReference type="GO" id="GO:0008395">
    <property type="term" value="F:steroid hydroxylase activity"/>
    <property type="evidence" value="ECO:0007669"/>
    <property type="project" value="TreeGrafter"/>
</dbReference>
<dbReference type="PRINTS" id="PR00359">
    <property type="entry name" value="BP450"/>
</dbReference>
<protein>
    <submittedName>
        <fullName evidence="8">Steroid C27-monooxygenase</fullName>
    </submittedName>
</protein>
<dbReference type="OrthoDB" id="5241086at2"/>
<accession>A0A1V2TJ98</accession>
<evidence type="ECO:0000256" key="7">
    <source>
        <dbReference type="ARBA" id="ARBA00023033"/>
    </source>
</evidence>
<keyword evidence="9" id="KW-1185">Reference proteome</keyword>
<dbReference type="RefSeq" id="WP_077115619.1">
    <property type="nucleotide sequence ID" value="NZ_LOKT01000018.1"/>
</dbReference>
<dbReference type="GO" id="GO:0036199">
    <property type="term" value="F:cholest-4-en-3-one 26-monooxygenase activity"/>
    <property type="evidence" value="ECO:0007669"/>
    <property type="project" value="TreeGrafter"/>
</dbReference>
<comment type="similarity">
    <text evidence="2">Belongs to the cytochrome P450 family.</text>
</comment>
<evidence type="ECO:0000256" key="3">
    <source>
        <dbReference type="ARBA" id="ARBA00022617"/>
    </source>
</evidence>
<evidence type="ECO:0000256" key="2">
    <source>
        <dbReference type="ARBA" id="ARBA00010617"/>
    </source>
</evidence>
<evidence type="ECO:0000313" key="9">
    <source>
        <dbReference type="Proteomes" id="UP000188836"/>
    </source>
</evidence>